<dbReference type="EMBL" id="BIFQ01000001">
    <property type="protein sequence ID" value="GCE03304.1"/>
    <property type="molecule type" value="Genomic_DNA"/>
</dbReference>
<comment type="similarity">
    <text evidence="2 10">Belongs to the class-V pyridoxal-phosphate-dependent aminotransferase family. NifS/IscS subfamily.</text>
</comment>
<dbReference type="SUPFAM" id="SSF53383">
    <property type="entry name" value="PLP-dependent transferases"/>
    <property type="match status" value="1"/>
</dbReference>
<dbReference type="PIRSF" id="PIRSF005572">
    <property type="entry name" value="NifS"/>
    <property type="match status" value="1"/>
</dbReference>
<keyword evidence="8 10" id="KW-0411">Iron-sulfur</keyword>
<evidence type="ECO:0000256" key="8">
    <source>
        <dbReference type="ARBA" id="ARBA00023014"/>
    </source>
</evidence>
<evidence type="ECO:0000256" key="6">
    <source>
        <dbReference type="ARBA" id="ARBA00022898"/>
    </source>
</evidence>
<sequence>MSERIIYLDHAATTALDPRILDAMLPYFTTEYGNASSIYTLGRHAMQAIDHSREQVAELLHARPSEIAFVGCGTESDNLAIKGMAFAAQQKKGKHIITTPIEHHAVLHTCQYLERFGFTITYLPVDEYGMVNPDDVERSITDQTCLVSVMYANNEVGTIEPIAEIGRICRARKVPFHVDAVQAGGALPIDVQELKADMLSLSAHKFYGPKGVGILYTRQGMRILPQMQGGSQERGRRAGTENVAGIVGAATALELAYAELPQVTPRIQALRDRLIEGILRIPRSRLTGHPTRRLPNNASFAFEGVEGESILLNLDLLGVAASTGSACTSGSVDPSHVLVAMGLPPEWSHGSLRLTLGKRNTEEEIETVIDALPGIIERLRGLGI</sequence>
<comment type="caution">
    <text evidence="12">The sequence shown here is derived from an EMBL/GenBank/DDBJ whole genome shotgun (WGS) entry which is preliminary data.</text>
</comment>
<name>A0A401Z8W3_9CHLR</name>
<proteinExistence type="inferred from homology"/>
<evidence type="ECO:0000256" key="2">
    <source>
        <dbReference type="ARBA" id="ARBA00006490"/>
    </source>
</evidence>
<evidence type="ECO:0000256" key="9">
    <source>
        <dbReference type="ARBA" id="ARBA00050776"/>
    </source>
</evidence>
<dbReference type="AlphaFoldDB" id="A0A401Z8W3"/>
<dbReference type="GO" id="GO:0006520">
    <property type="term" value="P:amino acid metabolic process"/>
    <property type="evidence" value="ECO:0007669"/>
    <property type="project" value="InterPro"/>
</dbReference>
<evidence type="ECO:0000256" key="7">
    <source>
        <dbReference type="ARBA" id="ARBA00023004"/>
    </source>
</evidence>
<dbReference type="FunFam" id="3.40.640.10:FF:000084">
    <property type="entry name" value="IscS-like cysteine desulfurase"/>
    <property type="match status" value="1"/>
</dbReference>
<evidence type="ECO:0000256" key="3">
    <source>
        <dbReference type="ARBA" id="ARBA00011738"/>
    </source>
</evidence>
<protein>
    <recommendedName>
        <fullName evidence="10">Cysteine desulfurase</fullName>
        <ecNumber evidence="10">2.8.1.7</ecNumber>
    </recommendedName>
    <alternativeName>
        <fullName evidence="10">Nitrogenase metalloclusters biosynthesis protein NifS</fullName>
    </alternativeName>
</protein>
<dbReference type="Proteomes" id="UP000287224">
    <property type="component" value="Unassembled WGS sequence"/>
</dbReference>
<comment type="catalytic activity">
    <reaction evidence="9 10">
        <text>(sulfur carrier)-H + L-cysteine = (sulfur carrier)-SH + L-alanine</text>
        <dbReference type="Rhea" id="RHEA:43892"/>
        <dbReference type="Rhea" id="RHEA-COMP:14737"/>
        <dbReference type="Rhea" id="RHEA-COMP:14739"/>
        <dbReference type="ChEBI" id="CHEBI:29917"/>
        <dbReference type="ChEBI" id="CHEBI:35235"/>
        <dbReference type="ChEBI" id="CHEBI:57972"/>
        <dbReference type="ChEBI" id="CHEBI:64428"/>
        <dbReference type="EC" id="2.8.1.7"/>
    </reaction>
</comment>
<dbReference type="PANTHER" id="PTHR11601:SF34">
    <property type="entry name" value="CYSTEINE DESULFURASE"/>
    <property type="match status" value="1"/>
</dbReference>
<keyword evidence="7 10" id="KW-0408">Iron</keyword>
<comment type="function">
    <text evidence="10">Catalyzes the removal of elemental sulfur atoms from cysteine to produce alanine.</text>
</comment>
<dbReference type="RefSeq" id="WP_126594596.1">
    <property type="nucleotide sequence ID" value="NZ_BIFQ01000001.1"/>
</dbReference>
<evidence type="ECO:0000256" key="5">
    <source>
        <dbReference type="ARBA" id="ARBA00022723"/>
    </source>
</evidence>
<evidence type="ECO:0000256" key="1">
    <source>
        <dbReference type="ARBA" id="ARBA00001933"/>
    </source>
</evidence>
<dbReference type="InterPro" id="IPR015421">
    <property type="entry name" value="PyrdxlP-dep_Trfase_major"/>
</dbReference>
<dbReference type="InterPro" id="IPR015424">
    <property type="entry name" value="PyrdxlP-dep_Trfase"/>
</dbReference>
<dbReference type="GO" id="GO:0046872">
    <property type="term" value="F:metal ion binding"/>
    <property type="evidence" value="ECO:0007669"/>
    <property type="project" value="UniProtKB-KW"/>
</dbReference>
<dbReference type="PANTHER" id="PTHR11601">
    <property type="entry name" value="CYSTEINE DESULFURYLASE FAMILY MEMBER"/>
    <property type="match status" value="1"/>
</dbReference>
<dbReference type="NCBIfam" id="NF002806">
    <property type="entry name" value="PRK02948.1"/>
    <property type="match status" value="1"/>
</dbReference>
<dbReference type="InterPro" id="IPR016454">
    <property type="entry name" value="Cysteine_dSase"/>
</dbReference>
<dbReference type="InterPro" id="IPR017772">
    <property type="entry name" value="Cys_deSase_NifS_bac/arc"/>
</dbReference>
<comment type="subunit">
    <text evidence="3">Homodimer.</text>
</comment>
<comment type="cofactor">
    <cofactor evidence="1 10">
        <name>pyridoxal 5'-phosphate</name>
        <dbReference type="ChEBI" id="CHEBI:597326"/>
    </cofactor>
</comment>
<dbReference type="Pfam" id="PF00266">
    <property type="entry name" value="Aminotran_5"/>
    <property type="match status" value="1"/>
</dbReference>
<dbReference type="OrthoDB" id="9808002at2"/>
<dbReference type="Gene3D" id="3.90.1150.10">
    <property type="entry name" value="Aspartate Aminotransferase, domain 1"/>
    <property type="match status" value="1"/>
</dbReference>
<keyword evidence="5 10" id="KW-0479">Metal-binding</keyword>
<evidence type="ECO:0000313" key="12">
    <source>
        <dbReference type="EMBL" id="GCE03304.1"/>
    </source>
</evidence>
<evidence type="ECO:0000256" key="4">
    <source>
        <dbReference type="ARBA" id="ARBA00022679"/>
    </source>
</evidence>
<dbReference type="GO" id="GO:0031071">
    <property type="term" value="F:cysteine desulfurase activity"/>
    <property type="evidence" value="ECO:0007669"/>
    <property type="project" value="UniProtKB-EC"/>
</dbReference>
<dbReference type="InterPro" id="IPR000192">
    <property type="entry name" value="Aminotrans_V_dom"/>
</dbReference>
<gene>
    <name evidence="12" type="primary">nifS</name>
    <name evidence="12" type="ORF">KDAU_06330</name>
</gene>
<organism evidence="12 13">
    <name type="scientific">Dictyobacter aurantiacus</name>
    <dbReference type="NCBI Taxonomy" id="1936993"/>
    <lineage>
        <taxon>Bacteria</taxon>
        <taxon>Bacillati</taxon>
        <taxon>Chloroflexota</taxon>
        <taxon>Ktedonobacteria</taxon>
        <taxon>Ktedonobacterales</taxon>
        <taxon>Dictyobacteraceae</taxon>
        <taxon>Dictyobacter</taxon>
    </lineage>
</organism>
<accession>A0A401Z8W3</accession>
<keyword evidence="4 10" id="KW-0808">Transferase</keyword>
<keyword evidence="6 10" id="KW-0663">Pyridoxal phosphate</keyword>
<dbReference type="GO" id="GO:0030170">
    <property type="term" value="F:pyridoxal phosphate binding"/>
    <property type="evidence" value="ECO:0007669"/>
    <property type="project" value="InterPro"/>
</dbReference>
<reference evidence="13" key="1">
    <citation type="submission" date="2018-12" db="EMBL/GenBank/DDBJ databases">
        <title>Tengunoibacter tsumagoiensis gen. nov., sp. nov., Dictyobacter kobayashii sp. nov., D. alpinus sp. nov., and D. joshuensis sp. nov. and description of Dictyobacteraceae fam. nov. within the order Ktedonobacterales isolated from Tengu-no-mugimeshi.</title>
        <authorList>
            <person name="Wang C.M."/>
            <person name="Zheng Y."/>
            <person name="Sakai Y."/>
            <person name="Toyoda A."/>
            <person name="Minakuchi Y."/>
            <person name="Abe K."/>
            <person name="Yokota A."/>
            <person name="Yabe S."/>
        </authorList>
    </citation>
    <scope>NUCLEOTIDE SEQUENCE [LARGE SCALE GENOMIC DNA]</scope>
    <source>
        <strain evidence="13">S-27</strain>
    </source>
</reference>
<dbReference type="InterPro" id="IPR015422">
    <property type="entry name" value="PyrdxlP-dep_Trfase_small"/>
</dbReference>
<feature type="domain" description="Aminotransferase class V" evidence="11">
    <location>
        <begin position="6"/>
        <end position="367"/>
    </location>
</feature>
<dbReference type="GO" id="GO:0051536">
    <property type="term" value="F:iron-sulfur cluster binding"/>
    <property type="evidence" value="ECO:0007669"/>
    <property type="project" value="UniProtKB-KW"/>
</dbReference>
<dbReference type="NCBIfam" id="TIGR03402">
    <property type="entry name" value="FeS_nifS"/>
    <property type="match status" value="1"/>
</dbReference>
<evidence type="ECO:0000313" key="13">
    <source>
        <dbReference type="Proteomes" id="UP000287224"/>
    </source>
</evidence>
<dbReference type="EC" id="2.8.1.7" evidence="10"/>
<dbReference type="Gene3D" id="3.40.640.10">
    <property type="entry name" value="Type I PLP-dependent aspartate aminotransferase-like (Major domain)"/>
    <property type="match status" value="1"/>
</dbReference>
<evidence type="ECO:0000259" key="11">
    <source>
        <dbReference type="Pfam" id="PF00266"/>
    </source>
</evidence>
<evidence type="ECO:0000256" key="10">
    <source>
        <dbReference type="RuleBase" id="RU364075"/>
    </source>
</evidence>
<keyword evidence="13" id="KW-1185">Reference proteome</keyword>